<organism evidence="8 9">
    <name type="scientific">Streptomyces griseomycini</name>
    <dbReference type="NCBI Taxonomy" id="66895"/>
    <lineage>
        <taxon>Bacteria</taxon>
        <taxon>Bacillati</taxon>
        <taxon>Actinomycetota</taxon>
        <taxon>Actinomycetes</taxon>
        <taxon>Kitasatosporales</taxon>
        <taxon>Streptomycetaceae</taxon>
        <taxon>Streptomyces</taxon>
    </lineage>
</organism>
<dbReference type="SUPFAM" id="SSF52540">
    <property type="entry name" value="P-loop containing nucleoside triphosphate hydrolases"/>
    <property type="match status" value="1"/>
</dbReference>
<gene>
    <name evidence="8" type="ORF">FHS37_007295</name>
</gene>
<dbReference type="InterPro" id="IPR002182">
    <property type="entry name" value="NB-ARC"/>
</dbReference>
<dbReference type="InterPro" id="IPR011990">
    <property type="entry name" value="TPR-like_helical_dom_sf"/>
</dbReference>
<dbReference type="InterPro" id="IPR036388">
    <property type="entry name" value="WH-like_DNA-bd_sf"/>
</dbReference>
<evidence type="ECO:0000256" key="3">
    <source>
        <dbReference type="ARBA" id="ARBA00023015"/>
    </source>
</evidence>
<dbReference type="Gene3D" id="1.25.40.10">
    <property type="entry name" value="Tetratricopeptide repeat domain"/>
    <property type="match status" value="1"/>
</dbReference>
<dbReference type="GO" id="GO:0003677">
    <property type="term" value="F:DNA binding"/>
    <property type="evidence" value="ECO:0007669"/>
    <property type="project" value="UniProtKB-UniRule"/>
</dbReference>
<dbReference type="SUPFAM" id="SSF46894">
    <property type="entry name" value="C-terminal effector domain of the bipartite response regulators"/>
    <property type="match status" value="1"/>
</dbReference>
<dbReference type="InterPro" id="IPR001867">
    <property type="entry name" value="OmpR/PhoB-type_DNA-bd"/>
</dbReference>
<evidence type="ECO:0000256" key="5">
    <source>
        <dbReference type="ARBA" id="ARBA00023163"/>
    </source>
</evidence>
<feature type="domain" description="OmpR/PhoB-type" evidence="7">
    <location>
        <begin position="149"/>
        <end position="245"/>
    </location>
</feature>
<dbReference type="GO" id="GO:0043531">
    <property type="term" value="F:ADP binding"/>
    <property type="evidence" value="ECO:0007669"/>
    <property type="project" value="InterPro"/>
</dbReference>
<keyword evidence="5" id="KW-0804">Transcription</keyword>
<dbReference type="PRINTS" id="PR00364">
    <property type="entry name" value="DISEASERSIST"/>
</dbReference>
<reference evidence="8 9" key="1">
    <citation type="submission" date="2020-08" db="EMBL/GenBank/DDBJ databases">
        <title>Genomic Encyclopedia of Type Strains, Phase III (KMG-III): the genomes of soil and plant-associated and newly described type strains.</title>
        <authorList>
            <person name="Whitman W."/>
        </authorList>
    </citation>
    <scope>NUCLEOTIDE SEQUENCE [LARGE SCALE GENOMIC DNA]</scope>
    <source>
        <strain evidence="8 9">CECT 3273</strain>
    </source>
</reference>
<evidence type="ECO:0000313" key="8">
    <source>
        <dbReference type="EMBL" id="MBB4903198.1"/>
    </source>
</evidence>
<name>A0A7W7PXT1_9ACTN</name>
<dbReference type="SMART" id="SM01043">
    <property type="entry name" value="BTAD"/>
    <property type="match status" value="1"/>
</dbReference>
<dbReference type="PROSITE" id="PS51755">
    <property type="entry name" value="OMPR_PHOB"/>
    <property type="match status" value="1"/>
</dbReference>
<keyword evidence="2" id="KW-0902">Two-component regulatory system</keyword>
<dbReference type="EMBL" id="JACHJI010000024">
    <property type="protein sequence ID" value="MBB4903198.1"/>
    <property type="molecule type" value="Genomic_DNA"/>
</dbReference>
<dbReference type="Gene3D" id="1.10.10.10">
    <property type="entry name" value="Winged helix-like DNA-binding domain superfamily/Winged helix DNA-binding domain"/>
    <property type="match status" value="1"/>
</dbReference>
<dbReference type="Proteomes" id="UP000579523">
    <property type="component" value="Unassembled WGS sequence"/>
</dbReference>
<proteinExistence type="inferred from homology"/>
<evidence type="ECO:0000259" key="7">
    <source>
        <dbReference type="PROSITE" id="PS51755"/>
    </source>
</evidence>
<evidence type="ECO:0000256" key="1">
    <source>
        <dbReference type="ARBA" id="ARBA00005820"/>
    </source>
</evidence>
<dbReference type="Pfam" id="PF00931">
    <property type="entry name" value="NB-ARC"/>
    <property type="match status" value="1"/>
</dbReference>
<dbReference type="SMART" id="SM00862">
    <property type="entry name" value="Trans_reg_C"/>
    <property type="match status" value="1"/>
</dbReference>
<dbReference type="InterPro" id="IPR016032">
    <property type="entry name" value="Sig_transdc_resp-reg_C-effctor"/>
</dbReference>
<comment type="caution">
    <text evidence="8">The sequence shown here is derived from an EMBL/GenBank/DDBJ whole genome shotgun (WGS) entry which is preliminary data.</text>
</comment>
<sequence>MRAYAIACGASVDTAMDLWRQARRGRLRGAGPAPPSPQDIDGVEMLRAGLRELYELAGRPSVRVMEERAGAGRLPHSTAHRILLGRTVPRDAHQLTGFLTACLVASSEHPAWVAAWQRARGKQQDTAPSPVPLQRRVPHGRATLAAPVRPSVPASGLYAAVLGPVRLWQEGEPLSTGSPQQRALLAALVLREGRTATAAELIDALWGDEPPSQALAAVRTYASRLRKMMDPGTLVSESGGYAIRLPGQACDVTMAMHLTRQAEQMRIQGDLQHARTLLRHALGLWEGEPLAGVPGPYAETQRVRLEEWRLQLLETRLDMDLACGLHADVVAELIALTSAYPLRERLRELLMLALYRGGRQAEALAVYADIRRLLADELGVDPREGLTRLQQRILRADPQLALEAMPSPTDAQAVSFIRPAQLPPAVPDFVGRSDVLAELTGVLTTAAAGESLPVAAVCGPGGVGKTALAVQAGHAVAQFFPDGHLYLDLQRTTPEAALAAALQALGVAETVVPAGLTERSALYRSALHGRRVLVVLDHAKDAAQVQWLLPAARGCAVLVTSRRRMIDLAGAHLVELDVMSPAEALQLFTRIVGRPQSGEHGSARYVIAACGFLPLAIRAAACRLVARQAWTVSDLADKLADEDSRLDELRAGDVAVRPVIEDSYRQLSAEQADSFRTLSSSADSFLSLQQAACLLGCSVADAERLSESLVDAGLLTSIGGGAYQVPLLAWLYARALPCP</sequence>
<evidence type="ECO:0000313" key="9">
    <source>
        <dbReference type="Proteomes" id="UP000579523"/>
    </source>
</evidence>
<dbReference type="GO" id="GO:0000160">
    <property type="term" value="P:phosphorelay signal transduction system"/>
    <property type="evidence" value="ECO:0007669"/>
    <property type="project" value="UniProtKB-KW"/>
</dbReference>
<keyword evidence="4 6" id="KW-0238">DNA-binding</keyword>
<dbReference type="InterPro" id="IPR051677">
    <property type="entry name" value="AfsR-DnrI-RedD_regulator"/>
</dbReference>
<accession>A0A7W7PXT1</accession>
<protein>
    <submittedName>
        <fullName evidence="8">DNA-binding SARP family transcriptional activator</fullName>
    </submittedName>
</protein>
<dbReference type="GO" id="GO:0006355">
    <property type="term" value="P:regulation of DNA-templated transcription"/>
    <property type="evidence" value="ECO:0007669"/>
    <property type="project" value="InterPro"/>
</dbReference>
<evidence type="ECO:0000256" key="6">
    <source>
        <dbReference type="PROSITE-ProRule" id="PRU01091"/>
    </source>
</evidence>
<dbReference type="InterPro" id="IPR027417">
    <property type="entry name" value="P-loop_NTPase"/>
</dbReference>
<dbReference type="InterPro" id="IPR005158">
    <property type="entry name" value="BTAD"/>
</dbReference>
<evidence type="ECO:0000256" key="4">
    <source>
        <dbReference type="ARBA" id="ARBA00023125"/>
    </source>
</evidence>
<dbReference type="PANTHER" id="PTHR35807">
    <property type="entry name" value="TRANSCRIPTIONAL REGULATOR REDD-RELATED"/>
    <property type="match status" value="1"/>
</dbReference>
<dbReference type="PANTHER" id="PTHR35807:SF1">
    <property type="entry name" value="TRANSCRIPTIONAL REGULATOR REDD"/>
    <property type="match status" value="1"/>
</dbReference>
<dbReference type="SUPFAM" id="SSF48452">
    <property type="entry name" value="TPR-like"/>
    <property type="match status" value="1"/>
</dbReference>
<feature type="DNA-binding region" description="OmpR/PhoB-type" evidence="6">
    <location>
        <begin position="149"/>
        <end position="245"/>
    </location>
</feature>
<keyword evidence="3" id="KW-0805">Transcription regulation</keyword>
<comment type="similarity">
    <text evidence="1">Belongs to the AfsR/DnrI/RedD regulatory family.</text>
</comment>
<dbReference type="CDD" id="cd15831">
    <property type="entry name" value="BTAD"/>
    <property type="match status" value="1"/>
</dbReference>
<keyword evidence="9" id="KW-1185">Reference proteome</keyword>
<dbReference type="Pfam" id="PF00486">
    <property type="entry name" value="Trans_reg_C"/>
    <property type="match status" value="1"/>
</dbReference>
<dbReference type="Pfam" id="PF03704">
    <property type="entry name" value="BTAD"/>
    <property type="match status" value="1"/>
</dbReference>
<dbReference type="Gene3D" id="3.40.50.300">
    <property type="entry name" value="P-loop containing nucleotide triphosphate hydrolases"/>
    <property type="match status" value="1"/>
</dbReference>
<dbReference type="AlphaFoldDB" id="A0A7W7PXT1"/>
<evidence type="ECO:0000256" key="2">
    <source>
        <dbReference type="ARBA" id="ARBA00023012"/>
    </source>
</evidence>